<gene>
    <name evidence="1" type="ORF">AW08_00318</name>
</gene>
<reference evidence="1" key="1">
    <citation type="submission" date="2014-02" db="EMBL/GenBank/DDBJ databases">
        <title>Expanding our view of genomic diversity in Candidatus Accumulibacter clades.</title>
        <authorList>
            <person name="Skennerton C.T."/>
            <person name="Barr J.J."/>
            <person name="Slater F.R."/>
            <person name="Bond P.L."/>
            <person name="Tyson G.W."/>
        </authorList>
    </citation>
    <scope>NUCLEOTIDE SEQUENCE [LARGE SCALE GENOMIC DNA]</scope>
</reference>
<dbReference type="Proteomes" id="UP000020218">
    <property type="component" value="Unassembled WGS sequence"/>
</dbReference>
<proteinExistence type="predicted"/>
<accession>A0A011NYW6</accession>
<protein>
    <submittedName>
        <fullName evidence="1">Uncharacterized protein</fullName>
    </submittedName>
</protein>
<sequence>MPARSASSASASADSGVASAGLRTIVQPAASAGPALRVIIAAGKFHGVIAAQTPIGSLLTRTRLSA</sequence>
<evidence type="ECO:0000313" key="1">
    <source>
        <dbReference type="EMBL" id="EXI69825.1"/>
    </source>
</evidence>
<name>A0A011NYW6_9PROT</name>
<evidence type="ECO:0000313" key="2">
    <source>
        <dbReference type="Proteomes" id="UP000020218"/>
    </source>
</evidence>
<dbReference type="AlphaFoldDB" id="A0A011NYW6"/>
<organism evidence="1 2">
    <name type="scientific">Candidatus Accumulibacter adjunctus</name>
    <dbReference type="NCBI Taxonomy" id="1454001"/>
    <lineage>
        <taxon>Bacteria</taxon>
        <taxon>Pseudomonadati</taxon>
        <taxon>Pseudomonadota</taxon>
        <taxon>Betaproteobacteria</taxon>
        <taxon>Candidatus Accumulibacter</taxon>
    </lineage>
</organism>
<comment type="caution">
    <text evidence="1">The sequence shown here is derived from an EMBL/GenBank/DDBJ whole genome shotgun (WGS) entry which is preliminary data.</text>
</comment>
<dbReference type="EMBL" id="JFAX01000001">
    <property type="protein sequence ID" value="EXI69825.1"/>
    <property type="molecule type" value="Genomic_DNA"/>
</dbReference>
<keyword evidence="2" id="KW-1185">Reference proteome</keyword>
<dbReference type="STRING" id="1454001.AW08_00318"/>